<proteinExistence type="predicted"/>
<dbReference type="RefSeq" id="WP_240826937.1">
    <property type="nucleotide sequence ID" value="NZ_JAKWBL010000001.1"/>
</dbReference>
<dbReference type="Proteomes" id="UP001202248">
    <property type="component" value="Unassembled WGS sequence"/>
</dbReference>
<keyword evidence="2" id="KW-1185">Reference proteome</keyword>
<protein>
    <submittedName>
        <fullName evidence="1">Uncharacterized protein</fullName>
    </submittedName>
</protein>
<evidence type="ECO:0000313" key="2">
    <source>
        <dbReference type="Proteomes" id="UP001202248"/>
    </source>
</evidence>
<dbReference type="EMBL" id="JAKWBL010000001">
    <property type="protein sequence ID" value="MCH5597557.1"/>
    <property type="molecule type" value="Genomic_DNA"/>
</dbReference>
<accession>A0ABS9SGT0</accession>
<gene>
    <name evidence="1" type="ORF">MKP09_06370</name>
</gene>
<evidence type="ECO:0000313" key="1">
    <source>
        <dbReference type="EMBL" id="MCH5597557.1"/>
    </source>
</evidence>
<sequence>MVKAATFDNNVLIHDVRVEGKAPNYLAKNYWQIDGGASLDWIFGEALKIADSLPEKKIINIYVIAHGMYEQKMIWRYDSLHLNKDGKPTATPERCGAFHGGIGVQLGADNLTISSMDKIPNFLKLKDRVGKIIFYSCGIAGGMPMITGSKNDGSIDYIEDSEKTAQKETECHIHDGLTAYDRLNGLTYSLDSSMILPTFQFMKTVSKKLNTVTIGANMLQWPVLKNGWSNKTKMIYMEKWKGQLYEFLPPEGREHEIHRPGNDYF</sequence>
<reference evidence="1 2" key="1">
    <citation type="submission" date="2022-02" db="EMBL/GenBank/DDBJ databases">
        <authorList>
            <person name="Min J."/>
        </authorList>
    </citation>
    <scope>NUCLEOTIDE SEQUENCE [LARGE SCALE GENOMIC DNA]</scope>
    <source>
        <strain evidence="1 2">GR10-1</strain>
    </source>
</reference>
<organism evidence="1 2">
    <name type="scientific">Niabella ginsengisoli</name>
    <dbReference type="NCBI Taxonomy" id="522298"/>
    <lineage>
        <taxon>Bacteria</taxon>
        <taxon>Pseudomonadati</taxon>
        <taxon>Bacteroidota</taxon>
        <taxon>Chitinophagia</taxon>
        <taxon>Chitinophagales</taxon>
        <taxon>Chitinophagaceae</taxon>
        <taxon>Niabella</taxon>
    </lineage>
</organism>
<comment type="caution">
    <text evidence="1">The sequence shown here is derived from an EMBL/GenBank/DDBJ whole genome shotgun (WGS) entry which is preliminary data.</text>
</comment>
<name>A0ABS9SGT0_9BACT</name>